<evidence type="ECO:0000256" key="1">
    <source>
        <dbReference type="SAM" id="Phobius"/>
    </source>
</evidence>
<sequence length="71" mass="8365">MKEFMGTFLACIVICWLFSFFFLGLIVENIWALMILIAFVIAVIITVFIKQEARMEELERKMEEVLSNKQD</sequence>
<accession>A0A6G1X535</accession>
<proteinExistence type="predicted"/>
<keyword evidence="3" id="KW-1185">Reference proteome</keyword>
<dbReference type="Proteomes" id="UP000480185">
    <property type="component" value="Unassembled WGS sequence"/>
</dbReference>
<keyword evidence="1" id="KW-0812">Transmembrane</keyword>
<feature type="transmembrane region" description="Helical" evidence="1">
    <location>
        <begin position="7"/>
        <end position="24"/>
    </location>
</feature>
<reference evidence="2 3" key="1">
    <citation type="submission" date="2019-11" db="EMBL/GenBank/DDBJ databases">
        <authorList>
            <person name="Li J."/>
        </authorList>
    </citation>
    <scope>NUCLEOTIDE SEQUENCE [LARGE SCALE GENOMIC DNA]</scope>
    <source>
        <strain evidence="2 3">J4</strain>
    </source>
</reference>
<gene>
    <name evidence="2" type="ORF">GH754_06890</name>
</gene>
<keyword evidence="1" id="KW-0472">Membrane</keyword>
<name>A0A6G1X535_9BACI</name>
<keyword evidence="1" id="KW-1133">Transmembrane helix</keyword>
<dbReference type="EMBL" id="WJNH01000003">
    <property type="protein sequence ID" value="MRG86052.1"/>
    <property type="molecule type" value="Genomic_DNA"/>
</dbReference>
<feature type="transmembrane region" description="Helical" evidence="1">
    <location>
        <begin position="30"/>
        <end position="49"/>
    </location>
</feature>
<protein>
    <submittedName>
        <fullName evidence="2">Uncharacterized protein</fullName>
    </submittedName>
</protein>
<dbReference type="RefSeq" id="WP_153727972.1">
    <property type="nucleotide sequence ID" value="NZ_WJNH01000003.1"/>
</dbReference>
<evidence type="ECO:0000313" key="3">
    <source>
        <dbReference type="Proteomes" id="UP000480185"/>
    </source>
</evidence>
<comment type="caution">
    <text evidence="2">The sequence shown here is derived from an EMBL/GenBank/DDBJ whole genome shotgun (WGS) entry which is preliminary data.</text>
</comment>
<evidence type="ECO:0000313" key="2">
    <source>
        <dbReference type="EMBL" id="MRG86052.1"/>
    </source>
</evidence>
<dbReference type="OrthoDB" id="2942144at2"/>
<organism evidence="2 3">
    <name type="scientific">Salinibacillus xinjiangensis</name>
    <dbReference type="NCBI Taxonomy" id="1229268"/>
    <lineage>
        <taxon>Bacteria</taxon>
        <taxon>Bacillati</taxon>
        <taxon>Bacillota</taxon>
        <taxon>Bacilli</taxon>
        <taxon>Bacillales</taxon>
        <taxon>Bacillaceae</taxon>
        <taxon>Salinibacillus</taxon>
    </lineage>
</organism>
<dbReference type="AlphaFoldDB" id="A0A6G1X535"/>